<dbReference type="RefSeq" id="XP_042152442.1">
    <property type="nucleotide sequence ID" value="XM_042296508.1"/>
</dbReference>
<evidence type="ECO:0000313" key="4">
    <source>
        <dbReference type="Proteomes" id="UP000694402"/>
    </source>
</evidence>
<dbReference type="PROSITE" id="PS50908">
    <property type="entry name" value="RWD"/>
    <property type="match status" value="1"/>
</dbReference>
<evidence type="ECO:0000259" key="2">
    <source>
        <dbReference type="PROSITE" id="PS50908"/>
    </source>
</evidence>
<evidence type="ECO:0000313" key="3">
    <source>
        <dbReference type="Ensembl" id="ENSOTSP00005105493.1"/>
    </source>
</evidence>
<feature type="region of interest" description="Disordered" evidence="1">
    <location>
        <begin position="152"/>
        <end position="174"/>
    </location>
</feature>
<protein>
    <recommendedName>
        <fullName evidence="2">RWD domain-containing protein</fullName>
    </recommendedName>
</protein>
<dbReference type="AlphaFoldDB" id="A0AAZ3NP30"/>
<dbReference type="InterPro" id="IPR059181">
    <property type="entry name" value="RWDD2A-B_C"/>
</dbReference>
<dbReference type="PANTHER" id="PTHR15955">
    <property type="entry name" value="RWD DOMAIN CONTAINING PROTEIN 2"/>
    <property type="match status" value="1"/>
</dbReference>
<organism evidence="3 4">
    <name type="scientific">Oncorhynchus tshawytscha</name>
    <name type="common">Chinook salmon</name>
    <name type="synonym">Salmo tshawytscha</name>
    <dbReference type="NCBI Taxonomy" id="74940"/>
    <lineage>
        <taxon>Eukaryota</taxon>
        <taxon>Metazoa</taxon>
        <taxon>Chordata</taxon>
        <taxon>Craniata</taxon>
        <taxon>Vertebrata</taxon>
        <taxon>Euteleostomi</taxon>
        <taxon>Actinopterygii</taxon>
        <taxon>Neopterygii</taxon>
        <taxon>Teleostei</taxon>
        <taxon>Protacanthopterygii</taxon>
        <taxon>Salmoniformes</taxon>
        <taxon>Salmonidae</taxon>
        <taxon>Salmoninae</taxon>
        <taxon>Oncorhynchus</taxon>
    </lineage>
</organism>
<evidence type="ECO:0000256" key="1">
    <source>
        <dbReference type="SAM" id="MobiDB-lite"/>
    </source>
</evidence>
<dbReference type="PIRSF" id="PIRSF038021">
    <property type="entry name" value="UCP038021_RWDD2"/>
    <property type="match status" value="1"/>
</dbReference>
<feature type="domain" description="RWD" evidence="2">
    <location>
        <begin position="23"/>
        <end position="147"/>
    </location>
</feature>
<dbReference type="Ensembl" id="ENSOTST00005118735.1">
    <property type="protein sequence ID" value="ENSOTSP00005105493.1"/>
    <property type="gene ID" value="ENSOTSG00005076241.1"/>
</dbReference>
<dbReference type="SMART" id="SM00591">
    <property type="entry name" value="RWD"/>
    <property type="match status" value="1"/>
</dbReference>
<dbReference type="Proteomes" id="UP000694402">
    <property type="component" value="Unassembled WGS sequence"/>
</dbReference>
<dbReference type="GeneTree" id="ENSGT00390000007224"/>
<dbReference type="Pfam" id="PF05773">
    <property type="entry name" value="RWD"/>
    <property type="match status" value="1"/>
</dbReference>
<name>A0AAZ3NP30_ONCTS</name>
<dbReference type="InterPro" id="IPR010541">
    <property type="entry name" value="Prp3_C"/>
</dbReference>
<dbReference type="GeneID" id="112238417"/>
<dbReference type="CDD" id="cd23829">
    <property type="entry name" value="RWD_RWDD2"/>
    <property type="match status" value="1"/>
</dbReference>
<gene>
    <name evidence="3" type="primary">RWDD2B</name>
</gene>
<reference evidence="3" key="3">
    <citation type="submission" date="2025-09" db="UniProtKB">
        <authorList>
            <consortium name="Ensembl"/>
        </authorList>
    </citation>
    <scope>IDENTIFICATION</scope>
</reference>
<dbReference type="InterPro" id="IPR006575">
    <property type="entry name" value="RWD_dom"/>
</dbReference>
<dbReference type="PANTHER" id="PTHR15955:SF8">
    <property type="entry name" value="RWD DOMAIN-CONTAINING PROTEIN 2B-RELATED"/>
    <property type="match status" value="1"/>
</dbReference>
<proteinExistence type="predicted"/>
<keyword evidence="4" id="KW-1185">Reference proteome</keyword>
<dbReference type="Pfam" id="PF06544">
    <property type="entry name" value="Prp3_C"/>
    <property type="match status" value="1"/>
</dbReference>
<reference evidence="3" key="2">
    <citation type="submission" date="2025-08" db="UniProtKB">
        <authorList>
            <consortium name="Ensembl"/>
        </authorList>
    </citation>
    <scope>IDENTIFICATION</scope>
</reference>
<reference evidence="4" key="1">
    <citation type="journal article" date="2018" name="PLoS ONE">
        <title>Chinook salmon (Oncorhynchus tshawytscha) genome and transcriptome.</title>
        <authorList>
            <person name="Christensen K.A."/>
            <person name="Leong J.S."/>
            <person name="Sakhrani D."/>
            <person name="Biagi C.A."/>
            <person name="Minkley D.R."/>
            <person name="Withler R.E."/>
            <person name="Rondeau E.B."/>
            <person name="Koop B.F."/>
            <person name="Devlin R.H."/>
        </authorList>
    </citation>
    <scope>NUCLEOTIDE SEQUENCE [LARGE SCALE GENOMIC DNA]</scope>
</reference>
<dbReference type="CDD" id="cd24163">
    <property type="entry name" value="RWDD2_C"/>
    <property type="match status" value="1"/>
</dbReference>
<sequence>MTLPVMESSNIMAHLEQAESHLAEIELLSSMYPGEDELVITDQLAVAELREYVEGATDTYPLSRPHILIKQKLDTDTVKGVNVTISCTYSSDYPNVLPEIAVRCPDLSRSQQAQLHSDMNAYLSESCRGDVCVLSAVEWVKDNVHLYLTDKSTSSSSTAAPGRKESRSTCSSPQPKEQFSRLWIYSHHIYNKRKRKNILEWSKELDLSGFSMPGKPGIICVEGPQSACEDFWARVKVLTWKKIIIRHREDVAVDSRRAEASVADNADSLRRFTGFEEAMFDPHGNRGNHMNLGQLYQYLNERGCGDVFQLYFGIEGR</sequence>
<dbReference type="InterPro" id="IPR017359">
    <property type="entry name" value="Phi-like"/>
</dbReference>
<accession>A0AAZ3NP30</accession>